<feature type="transmembrane region" description="Helical" evidence="15">
    <location>
        <begin position="437"/>
        <end position="468"/>
    </location>
</feature>
<evidence type="ECO:0000256" key="15">
    <source>
        <dbReference type="SAM" id="Phobius"/>
    </source>
</evidence>
<dbReference type="PANTHER" id="PTHR12147:SF22">
    <property type="entry name" value="ENDOPLASMIC RETICULUM METALLOPEPTIDASE 1"/>
    <property type="match status" value="1"/>
</dbReference>
<feature type="transmembrane region" description="Helical" evidence="15">
    <location>
        <begin position="615"/>
        <end position="643"/>
    </location>
</feature>
<sequence>MLRKPVKIQSASLKADVADDGDDGNGSGVEKPKKKTPLAPSSSTQAFKVNLGGLLFLVLLYVPLVWIARRSMYQKHVTPLPASASLHLFSQERAMAHILQLAGNIRDRQQSTRGLHQAFEYVESQLRNLQSKASSRELRVEIDESFANGSFNMVFLGHSISNTYQNHRNLAVRVSALEAQEGEAAVLVNGHLDAPLGSPGAGDCASCVATMLEVLRYIVDTNWIPPSPIVFLFNGAEELFLLGAHGFITTHKWRNSLGAVINIESTGATGPDLVVQSGPGTWPSRVYAQSAVYPMANTAAQDVFPLIPGDTDYRVFSQDFGDIPGLDILFILDGYVYHTGYDRPEKVGRESLQARGENLISLLQAFTSAPQLRNSTDRASNPEPVEIRPIFFDLFGQWMVIYSQKVAVGLHLLPLGVVLLIPNYAPKGIHSTVSKRIRLVLVGLVVQALGCILAIIFPLFIAILRLSVSSTAMTWFAHPWIAYAMFVPASLAGLLFPRAIWYGYIKSSNKWEQKELNWASHWGGVALNALVSAAWTLLGVGSGYLNFFWALFMMPALSLFQVLQRVSGKEDSVLSMLGYVLPGMFPAAYMCYYMGICIQFVTEKMGMSGTFPLPYAFYVADGILAIVVGYFVSLAVGPILPILGNWLAKPPAIRFLLYLSIASAAISSQFFPYSAAAPKRVIMSHSFKTSGTSQVLKSSYDFATIDPNPMEFVWKNVPALPPVLRINASSKGVSKSDHHVCLPIYPISRLLTFATEVPLDLSLQDMKKLSFPLPHLQIIETEQGDEKKAAVGSGSRRIHLEINLGSLDHIWSTVMNITGPLASWSFAGEKLPKTESVPGGPPSYISRLSGNSLGGRWQFWLEAYSLEPLRIELVVLDQQLDEETQRIIDLFPSWVAVVAGTSYLSTYFV</sequence>
<evidence type="ECO:0000256" key="10">
    <source>
        <dbReference type="ARBA" id="ARBA00022989"/>
    </source>
</evidence>
<feature type="domain" description="Peptidase M28" evidence="16">
    <location>
        <begin position="178"/>
        <end position="361"/>
    </location>
</feature>
<dbReference type="InterPro" id="IPR048024">
    <property type="entry name" value="Fxna-like_M28_dom"/>
</dbReference>
<keyword evidence="13" id="KW-0325">Glycoprotein</keyword>
<accession>A0ABP0TIT6</accession>
<feature type="transmembrane region" description="Helical" evidence="15">
    <location>
        <begin position="516"/>
        <end position="538"/>
    </location>
</feature>
<dbReference type="SUPFAM" id="SSF53187">
    <property type="entry name" value="Zn-dependent exopeptidases"/>
    <property type="match status" value="1"/>
</dbReference>
<keyword evidence="12 15" id="KW-0472">Membrane</keyword>
<proteinExistence type="inferred from homology"/>
<evidence type="ECO:0000256" key="6">
    <source>
        <dbReference type="ARBA" id="ARBA00022723"/>
    </source>
</evidence>
<protein>
    <recommendedName>
        <fullName evidence="20">Peptidase M28 domain-containing protein</fullName>
    </recommendedName>
</protein>
<keyword evidence="11" id="KW-0482">Metalloprotease</keyword>
<organism evidence="18 19">
    <name type="scientific">Sphagnum troendelagicum</name>
    <dbReference type="NCBI Taxonomy" id="128251"/>
    <lineage>
        <taxon>Eukaryota</taxon>
        <taxon>Viridiplantae</taxon>
        <taxon>Streptophyta</taxon>
        <taxon>Embryophyta</taxon>
        <taxon>Bryophyta</taxon>
        <taxon>Sphagnophytina</taxon>
        <taxon>Sphagnopsida</taxon>
        <taxon>Sphagnales</taxon>
        <taxon>Sphagnaceae</taxon>
        <taxon>Sphagnum</taxon>
    </lineage>
</organism>
<evidence type="ECO:0000256" key="2">
    <source>
        <dbReference type="ARBA" id="ARBA00004477"/>
    </source>
</evidence>
<evidence type="ECO:0000259" key="17">
    <source>
        <dbReference type="Pfam" id="PF22248"/>
    </source>
</evidence>
<evidence type="ECO:0000313" key="18">
    <source>
        <dbReference type="EMBL" id="CAK9197085.1"/>
    </source>
</evidence>
<dbReference type="Pfam" id="PF04389">
    <property type="entry name" value="Peptidase_M28"/>
    <property type="match status" value="1"/>
</dbReference>
<feature type="transmembrane region" description="Helical" evidence="15">
    <location>
        <begin position="655"/>
        <end position="675"/>
    </location>
</feature>
<feature type="transmembrane region" description="Helical" evidence="15">
    <location>
        <begin position="576"/>
        <end position="595"/>
    </location>
</feature>
<evidence type="ECO:0000256" key="4">
    <source>
        <dbReference type="ARBA" id="ARBA00022670"/>
    </source>
</evidence>
<evidence type="ECO:0000256" key="13">
    <source>
        <dbReference type="ARBA" id="ARBA00023180"/>
    </source>
</evidence>
<dbReference type="InterPro" id="IPR045175">
    <property type="entry name" value="M28_fam"/>
</dbReference>
<evidence type="ECO:0000256" key="11">
    <source>
        <dbReference type="ARBA" id="ARBA00023049"/>
    </source>
</evidence>
<evidence type="ECO:0000256" key="9">
    <source>
        <dbReference type="ARBA" id="ARBA00022833"/>
    </source>
</evidence>
<keyword evidence="19" id="KW-1185">Reference proteome</keyword>
<dbReference type="EMBL" id="OZ019903">
    <property type="protein sequence ID" value="CAK9197085.1"/>
    <property type="molecule type" value="Genomic_DNA"/>
</dbReference>
<dbReference type="InterPro" id="IPR007484">
    <property type="entry name" value="Peptidase_M28"/>
</dbReference>
<keyword evidence="9" id="KW-0862">Zinc</keyword>
<dbReference type="Proteomes" id="UP001497512">
    <property type="component" value="Chromosome 11"/>
</dbReference>
<keyword evidence="7" id="KW-0378">Hydrolase</keyword>
<name>A0ABP0TIT6_9BRYO</name>
<feature type="transmembrane region" description="Helical" evidence="15">
    <location>
        <begin position="49"/>
        <end position="68"/>
    </location>
</feature>
<evidence type="ECO:0000256" key="12">
    <source>
        <dbReference type="ARBA" id="ARBA00023136"/>
    </source>
</evidence>
<keyword evidence="10 15" id="KW-1133">Transmembrane helix</keyword>
<feature type="domain" description="Endoplasmic reticulum metallopeptidase 1-like C-terminal" evidence="17">
    <location>
        <begin position="677"/>
        <end position="907"/>
    </location>
</feature>
<gene>
    <name evidence="18" type="ORF">CSSPTR1EN2_LOCUS3798</name>
</gene>
<evidence type="ECO:0000256" key="3">
    <source>
        <dbReference type="ARBA" id="ARBA00010918"/>
    </source>
</evidence>
<evidence type="ECO:0000313" key="19">
    <source>
        <dbReference type="Proteomes" id="UP001497512"/>
    </source>
</evidence>
<evidence type="ECO:0000256" key="5">
    <source>
        <dbReference type="ARBA" id="ARBA00022692"/>
    </source>
</evidence>
<evidence type="ECO:0000256" key="14">
    <source>
        <dbReference type="SAM" id="MobiDB-lite"/>
    </source>
</evidence>
<keyword evidence="8" id="KW-0256">Endoplasmic reticulum</keyword>
<evidence type="ECO:0000256" key="1">
    <source>
        <dbReference type="ARBA" id="ARBA00001947"/>
    </source>
</evidence>
<reference evidence="18" key="1">
    <citation type="submission" date="2024-02" db="EMBL/GenBank/DDBJ databases">
        <authorList>
            <consortium name="ELIXIR-Norway"/>
            <consortium name="Elixir Norway"/>
        </authorList>
    </citation>
    <scope>NUCLEOTIDE SEQUENCE</scope>
</reference>
<comment type="cofactor">
    <cofactor evidence="1">
        <name>Zn(2+)</name>
        <dbReference type="ChEBI" id="CHEBI:29105"/>
    </cofactor>
</comment>
<comment type="similarity">
    <text evidence="3">Belongs to the peptidase M28 family.</text>
</comment>
<dbReference type="PANTHER" id="PTHR12147">
    <property type="entry name" value="METALLOPEPTIDASE M28 FAMILY MEMBER"/>
    <property type="match status" value="1"/>
</dbReference>
<feature type="region of interest" description="Disordered" evidence="14">
    <location>
        <begin position="1"/>
        <end position="41"/>
    </location>
</feature>
<keyword evidence="5 15" id="KW-0812">Transmembrane</keyword>
<feature type="transmembrane region" description="Helical" evidence="15">
    <location>
        <begin position="406"/>
        <end position="425"/>
    </location>
</feature>
<feature type="transmembrane region" description="Helical" evidence="15">
    <location>
        <begin position="544"/>
        <end position="564"/>
    </location>
</feature>
<evidence type="ECO:0008006" key="20">
    <source>
        <dbReference type="Google" id="ProtNLM"/>
    </source>
</evidence>
<dbReference type="Pfam" id="PF22248">
    <property type="entry name" value="ERMP1_C"/>
    <property type="match status" value="1"/>
</dbReference>
<evidence type="ECO:0000259" key="16">
    <source>
        <dbReference type="Pfam" id="PF04389"/>
    </source>
</evidence>
<dbReference type="InterPro" id="IPR053973">
    <property type="entry name" value="ERMP1-like_C"/>
</dbReference>
<evidence type="ECO:0000256" key="7">
    <source>
        <dbReference type="ARBA" id="ARBA00022801"/>
    </source>
</evidence>
<feature type="transmembrane region" description="Helical" evidence="15">
    <location>
        <begin position="480"/>
        <end position="504"/>
    </location>
</feature>
<dbReference type="CDD" id="cd03875">
    <property type="entry name" value="M28_Fxna_like"/>
    <property type="match status" value="1"/>
</dbReference>
<evidence type="ECO:0000256" key="8">
    <source>
        <dbReference type="ARBA" id="ARBA00022824"/>
    </source>
</evidence>
<dbReference type="Gene3D" id="3.40.630.10">
    <property type="entry name" value="Zn peptidases"/>
    <property type="match status" value="1"/>
</dbReference>
<comment type="subcellular location">
    <subcellularLocation>
        <location evidence="2">Endoplasmic reticulum membrane</location>
        <topology evidence="2">Multi-pass membrane protein</topology>
    </subcellularLocation>
</comment>
<keyword evidence="6" id="KW-0479">Metal-binding</keyword>
<keyword evidence="4" id="KW-0645">Protease</keyword>